<reference evidence="2 3" key="1">
    <citation type="submission" date="2020-10" db="EMBL/GenBank/DDBJ databases">
        <title>Sequencing the genomes of 1000 actinobacteria strains.</title>
        <authorList>
            <person name="Klenk H.-P."/>
        </authorList>
    </citation>
    <scope>NUCLEOTIDE SEQUENCE [LARGE SCALE GENOMIC DNA]</scope>
    <source>
        <strain evidence="2 3">DSM 45157</strain>
    </source>
</reference>
<evidence type="ECO:0000313" key="3">
    <source>
        <dbReference type="Proteomes" id="UP000598217"/>
    </source>
</evidence>
<proteinExistence type="predicted"/>
<protein>
    <submittedName>
        <fullName evidence="2">Uncharacterized protein</fullName>
    </submittedName>
</protein>
<evidence type="ECO:0000313" key="2">
    <source>
        <dbReference type="EMBL" id="MBE1459461.1"/>
    </source>
</evidence>
<keyword evidence="3" id="KW-1185">Reference proteome</keyword>
<organism evidence="2 3">
    <name type="scientific">Nocardiopsis terrae</name>
    <dbReference type="NCBI Taxonomy" id="372655"/>
    <lineage>
        <taxon>Bacteria</taxon>
        <taxon>Bacillati</taxon>
        <taxon>Actinomycetota</taxon>
        <taxon>Actinomycetes</taxon>
        <taxon>Streptosporangiales</taxon>
        <taxon>Nocardiopsidaceae</taxon>
        <taxon>Nocardiopsis</taxon>
    </lineage>
</organism>
<dbReference type="Proteomes" id="UP000598217">
    <property type="component" value="Unassembled WGS sequence"/>
</dbReference>
<evidence type="ECO:0000256" key="1">
    <source>
        <dbReference type="SAM" id="MobiDB-lite"/>
    </source>
</evidence>
<accession>A0ABR9HKF8</accession>
<feature type="region of interest" description="Disordered" evidence="1">
    <location>
        <begin position="1"/>
        <end position="34"/>
    </location>
</feature>
<name>A0ABR9HKF8_9ACTN</name>
<sequence>MIRLPSSKRSPADRTPGAATAPSADDTGGPAHAE</sequence>
<comment type="caution">
    <text evidence="2">The sequence shown here is derived from an EMBL/GenBank/DDBJ whole genome shotgun (WGS) entry which is preliminary data.</text>
</comment>
<gene>
    <name evidence="2" type="ORF">H4W79_003675</name>
</gene>
<dbReference type="EMBL" id="JADBDY010000001">
    <property type="protein sequence ID" value="MBE1459461.1"/>
    <property type="molecule type" value="Genomic_DNA"/>
</dbReference>